<proteinExistence type="predicted"/>
<keyword evidence="3" id="KW-1185">Reference proteome</keyword>
<reference evidence="2" key="1">
    <citation type="submission" date="2022-11" db="EMBL/GenBank/DDBJ databases">
        <title>Lacrimispora xylanolytica sy1, complete genome.</title>
        <authorList>
            <person name="Choi S."/>
        </authorList>
    </citation>
    <scope>NUCLEOTIDE SEQUENCE</scope>
    <source>
        <strain evidence="2">Sy1</strain>
    </source>
</reference>
<dbReference type="InterPro" id="IPR029025">
    <property type="entry name" value="T3SS_substrate_exporter_C"/>
</dbReference>
<evidence type="ECO:0000313" key="2">
    <source>
        <dbReference type="EMBL" id="WAJ24746.1"/>
    </source>
</evidence>
<evidence type="ECO:0000313" key="3">
    <source>
        <dbReference type="Proteomes" id="UP001163115"/>
    </source>
</evidence>
<gene>
    <name evidence="2" type="ORF">OW255_04300</name>
</gene>
<dbReference type="EMBL" id="CP113524">
    <property type="protein sequence ID" value="WAJ24746.1"/>
    <property type="molecule type" value="Genomic_DNA"/>
</dbReference>
<feature type="region of interest" description="Disordered" evidence="1">
    <location>
        <begin position="95"/>
        <end position="115"/>
    </location>
</feature>
<feature type="compositionally biased region" description="Acidic residues" evidence="1">
    <location>
        <begin position="99"/>
        <end position="115"/>
    </location>
</feature>
<evidence type="ECO:0000256" key="1">
    <source>
        <dbReference type="SAM" id="MobiDB-lite"/>
    </source>
</evidence>
<dbReference type="InterPro" id="IPR006135">
    <property type="entry name" value="T3SS_substrate_exporter"/>
</dbReference>
<protein>
    <submittedName>
        <fullName evidence="2">EscU/YscU/HrcU family type III secretion system export apparatus switch protein</fullName>
    </submittedName>
</protein>
<sequence length="115" mass="12812">MSEFKNTLNKKAVAIKYDENKNAAPVIVASGMGYMAERIIETANESGVPVYEDNSLATILTQLELGAKVPEELYQAIVDIYLYFLDYVPDIKEKLLTENSDDSNTEEIESPGTEE</sequence>
<dbReference type="Pfam" id="PF01312">
    <property type="entry name" value="Bac_export_2"/>
    <property type="match status" value="1"/>
</dbReference>
<accession>A0ABY7ADU7</accession>
<dbReference type="PANTHER" id="PTHR30531:SF12">
    <property type="entry name" value="FLAGELLAR BIOSYNTHETIC PROTEIN FLHB"/>
    <property type="match status" value="1"/>
</dbReference>
<dbReference type="Proteomes" id="UP001163115">
    <property type="component" value="Chromosome"/>
</dbReference>
<dbReference type="PANTHER" id="PTHR30531">
    <property type="entry name" value="FLAGELLAR BIOSYNTHETIC PROTEIN FLHB"/>
    <property type="match status" value="1"/>
</dbReference>
<name>A0ABY7ADU7_9FIRM</name>
<dbReference type="SUPFAM" id="SSF160544">
    <property type="entry name" value="EscU C-terminal domain-like"/>
    <property type="match status" value="1"/>
</dbReference>
<organism evidence="2 3">
    <name type="scientific">Lacrimispora xylanolytica</name>
    <dbReference type="NCBI Taxonomy" id="29375"/>
    <lineage>
        <taxon>Bacteria</taxon>
        <taxon>Bacillati</taxon>
        <taxon>Bacillota</taxon>
        <taxon>Clostridia</taxon>
        <taxon>Lachnospirales</taxon>
        <taxon>Lachnospiraceae</taxon>
        <taxon>Lacrimispora</taxon>
    </lineage>
</organism>
<dbReference type="Gene3D" id="3.40.1690.10">
    <property type="entry name" value="secretion proteins EscU"/>
    <property type="match status" value="1"/>
</dbReference>
<dbReference type="RefSeq" id="WP_024837128.1">
    <property type="nucleotide sequence ID" value="NZ_CP113524.1"/>
</dbReference>